<feature type="region of interest" description="Disordered" evidence="2">
    <location>
        <begin position="1"/>
        <end position="22"/>
    </location>
</feature>
<gene>
    <name evidence="5" type="ORF">A3770_03p25460</name>
    <name evidence="4" type="ORF">CPRI1469_LOCUS2929</name>
</gene>
<dbReference type="AlphaFoldDB" id="A0A5B8MH49"/>
<evidence type="ECO:0000313" key="4">
    <source>
        <dbReference type="EMBL" id="CAD9714077.1"/>
    </source>
</evidence>
<dbReference type="PANTHER" id="PTHR16504">
    <property type="entry name" value="5'(3')-DEOXYRIBONUCLEOTIDASE"/>
    <property type="match status" value="1"/>
</dbReference>
<evidence type="ECO:0000256" key="1">
    <source>
        <dbReference type="PIRSR" id="PIRSR610708-1"/>
    </source>
</evidence>
<proteinExistence type="predicted"/>
<protein>
    <submittedName>
        <fullName evidence="5">Putative 5'(3')-deoxyribonucleotidase</fullName>
    </submittedName>
</protein>
<evidence type="ECO:0000259" key="3">
    <source>
        <dbReference type="Pfam" id="PF00535"/>
    </source>
</evidence>
<keyword evidence="6" id="KW-1185">Reference proteome</keyword>
<dbReference type="SFLD" id="SFLDG01126">
    <property type="entry name" value="C1.2:_Nucleotidase_Like"/>
    <property type="match status" value="1"/>
</dbReference>
<organism evidence="5 6">
    <name type="scientific">Chloropicon primus</name>
    <dbReference type="NCBI Taxonomy" id="1764295"/>
    <lineage>
        <taxon>Eukaryota</taxon>
        <taxon>Viridiplantae</taxon>
        <taxon>Chlorophyta</taxon>
        <taxon>Chloropicophyceae</taxon>
        <taxon>Chloropicales</taxon>
        <taxon>Chloropicaceae</taxon>
        <taxon>Chloropicon</taxon>
    </lineage>
</organism>
<dbReference type="CDD" id="cd00761">
    <property type="entry name" value="Glyco_tranf_GTA_type"/>
    <property type="match status" value="1"/>
</dbReference>
<evidence type="ECO:0000313" key="6">
    <source>
        <dbReference type="Proteomes" id="UP000316726"/>
    </source>
</evidence>
<dbReference type="InterPro" id="IPR001173">
    <property type="entry name" value="Glyco_trans_2-like"/>
</dbReference>
<evidence type="ECO:0000313" key="5">
    <source>
        <dbReference type="EMBL" id="QDZ20028.1"/>
    </source>
</evidence>
<dbReference type="EMBL" id="HBHL01004560">
    <property type="protein sequence ID" value="CAD9714077.1"/>
    <property type="molecule type" value="Transcribed_RNA"/>
</dbReference>
<dbReference type="STRING" id="1764295.A0A5B8MH49"/>
<feature type="domain" description="Glycosyltransferase 2-like" evidence="3">
    <location>
        <begin position="258"/>
        <end position="375"/>
    </location>
</feature>
<reference evidence="5 6" key="1">
    <citation type="submission" date="2018-07" db="EMBL/GenBank/DDBJ databases">
        <title>The complete nuclear genome of the prasinophyte Chloropicon primus (CCMP1205).</title>
        <authorList>
            <person name="Pombert J.-F."/>
            <person name="Otis C."/>
            <person name="Turmel M."/>
            <person name="Lemieux C."/>
        </authorList>
    </citation>
    <scope>NUCLEOTIDE SEQUENCE [LARGE SCALE GENOMIC DNA]</scope>
    <source>
        <strain evidence="5 6">CCMP1205</strain>
    </source>
</reference>
<feature type="active site" description="Nucleophile" evidence="1">
    <location>
        <position position="56"/>
    </location>
</feature>
<dbReference type="SUPFAM" id="SSF56784">
    <property type="entry name" value="HAD-like"/>
    <property type="match status" value="1"/>
</dbReference>
<reference evidence="4" key="2">
    <citation type="submission" date="2021-01" db="EMBL/GenBank/DDBJ databases">
        <authorList>
            <person name="Corre E."/>
            <person name="Pelletier E."/>
            <person name="Niang G."/>
            <person name="Scheremetjew M."/>
            <person name="Finn R."/>
            <person name="Kale V."/>
            <person name="Holt S."/>
            <person name="Cochrane G."/>
            <person name="Meng A."/>
            <person name="Brown T."/>
            <person name="Cohen L."/>
        </authorList>
    </citation>
    <scope>NUCLEOTIDE SEQUENCE</scope>
    <source>
        <strain evidence="4">CCMP1205</strain>
    </source>
</reference>
<name>A0A5B8MH49_9CHLO</name>
<dbReference type="Gene3D" id="1.10.40.40">
    <property type="entry name" value="Deoxyribonucleotidase, domain 2"/>
    <property type="match status" value="1"/>
</dbReference>
<dbReference type="SFLD" id="SFLDG01145">
    <property type="entry name" value="C1.2.1"/>
    <property type="match status" value="1"/>
</dbReference>
<dbReference type="Pfam" id="PF06941">
    <property type="entry name" value="NT5C"/>
    <property type="match status" value="1"/>
</dbReference>
<dbReference type="GO" id="GO:0009223">
    <property type="term" value="P:pyrimidine deoxyribonucleotide catabolic process"/>
    <property type="evidence" value="ECO:0007669"/>
    <property type="project" value="TreeGrafter"/>
</dbReference>
<dbReference type="Gene3D" id="3.40.50.1000">
    <property type="entry name" value="HAD superfamily/HAD-like"/>
    <property type="match status" value="1"/>
</dbReference>
<dbReference type="EMBL" id="CP031036">
    <property type="protein sequence ID" value="QDZ20028.1"/>
    <property type="molecule type" value="Genomic_DNA"/>
</dbReference>
<dbReference type="SUPFAM" id="SSF53448">
    <property type="entry name" value="Nucleotide-diphospho-sugar transferases"/>
    <property type="match status" value="1"/>
</dbReference>
<dbReference type="InterPro" id="IPR023214">
    <property type="entry name" value="HAD_sf"/>
</dbReference>
<accession>A0A5B8MH49</accession>
<dbReference type="InterPro" id="IPR029044">
    <property type="entry name" value="Nucleotide-diphossugar_trans"/>
</dbReference>
<dbReference type="InterPro" id="IPR010708">
    <property type="entry name" value="5'(3')-deoxyribonucleotidase"/>
</dbReference>
<dbReference type="Gene3D" id="3.90.550.10">
    <property type="entry name" value="Spore Coat Polysaccharide Biosynthesis Protein SpsA, Chain A"/>
    <property type="match status" value="1"/>
</dbReference>
<feature type="active site" description="Proton donor" evidence="1">
    <location>
        <position position="58"/>
    </location>
</feature>
<dbReference type="PANTHER" id="PTHR16504:SF4">
    <property type="entry name" value="5'(3')-DEOXYRIBONUCLEOTIDASE"/>
    <property type="match status" value="1"/>
</dbReference>
<feature type="compositionally biased region" description="Polar residues" evidence="2">
    <location>
        <begin position="1"/>
        <end position="17"/>
    </location>
</feature>
<dbReference type="Proteomes" id="UP000316726">
    <property type="component" value="Chromosome 3"/>
</dbReference>
<evidence type="ECO:0000256" key="2">
    <source>
        <dbReference type="SAM" id="MobiDB-lite"/>
    </source>
</evidence>
<sequence length="555" mass="62509">MAPNLPSNPKGLSSTTPDGLVAPPAAKVQKTEGFSVMAEAKPEHYHAGNKLTILVDMDNTLCDWEGAFEACMKAKFPEVALVPAEGRLNWDISKDYPAAAADKVKAVSGTPGFFSEMKAVEGGVEAVKAMAAAGHNVLLVTAPDPNFYTQCSQEKYEWVEKNLGAEWKAKVVLTRDKTTVRGDFLIDDKPHCDVGALEPEWAHVVFDQTYNRQKGGKRLSSWAAWKDVLGVKAELDCAVSRNPRASQENLYPNGINFSCVFPSFNQESIVRKTLAGLVKQKIKSNFKFEVVIVDNNSTDDIDAIYKKYRTKLDLTLVQRRKLANTFSVPSARNMGIQQAKYDYIIGMDSDVILNENFLENMYQFLSSKPNNVPYMVTAERIFVCTEGCSDDKLLEDYTETERYPRILSKANYFKPRDNRFSHGNILENVEKGWQPWAYFYGMHTAFPKKIWEKIGGYNEVYDGWWGYDDIHFAWEMTVKGGCLPTILGGTEVFHQEPYGSQWVPLGGVVDKLGTSNPRLNKKDNPNWQRICDTIEGYADWKTDYYQKLAGDIVTL</sequence>
<dbReference type="GO" id="GO:0008253">
    <property type="term" value="F:5'-nucleotidase activity"/>
    <property type="evidence" value="ECO:0007669"/>
    <property type="project" value="InterPro"/>
</dbReference>
<dbReference type="InterPro" id="IPR036412">
    <property type="entry name" value="HAD-like_sf"/>
</dbReference>
<dbReference type="SFLD" id="SFLDS00003">
    <property type="entry name" value="Haloacid_Dehalogenase"/>
    <property type="match status" value="1"/>
</dbReference>
<dbReference type="Pfam" id="PF00535">
    <property type="entry name" value="Glycos_transf_2"/>
    <property type="match status" value="1"/>
</dbReference>
<dbReference type="OrthoDB" id="512920at2759"/>